<dbReference type="AlphaFoldDB" id="A0A1H4BLB7"/>
<name>A0A1H4BLB7_9BURK</name>
<keyword evidence="4" id="KW-1185">Reference proteome</keyword>
<organism evidence="3 4">
    <name type="scientific">Acidovorax soli</name>
    <dbReference type="NCBI Taxonomy" id="592050"/>
    <lineage>
        <taxon>Bacteria</taxon>
        <taxon>Pseudomonadati</taxon>
        <taxon>Pseudomonadota</taxon>
        <taxon>Betaproteobacteria</taxon>
        <taxon>Burkholderiales</taxon>
        <taxon>Comamonadaceae</taxon>
        <taxon>Acidovorax</taxon>
    </lineage>
</organism>
<evidence type="ECO:0000256" key="1">
    <source>
        <dbReference type="SAM" id="SignalP"/>
    </source>
</evidence>
<evidence type="ECO:0000259" key="2">
    <source>
        <dbReference type="Pfam" id="PF13529"/>
    </source>
</evidence>
<dbReference type="PROSITE" id="PS51257">
    <property type="entry name" value="PROKAR_LIPOPROTEIN"/>
    <property type="match status" value="1"/>
</dbReference>
<dbReference type="STRING" id="592050.SAMN05421875_1156"/>
<feature type="chain" id="PRO_5011593019" evidence="1">
    <location>
        <begin position="30"/>
        <end position="316"/>
    </location>
</feature>
<dbReference type="EMBL" id="FNQJ01000015">
    <property type="protein sequence ID" value="SEA48896.1"/>
    <property type="molecule type" value="Genomic_DNA"/>
</dbReference>
<dbReference type="InterPro" id="IPR011990">
    <property type="entry name" value="TPR-like_helical_dom_sf"/>
</dbReference>
<dbReference type="InterPro" id="IPR039563">
    <property type="entry name" value="Peptidase_C39_single_dom"/>
</dbReference>
<evidence type="ECO:0000313" key="4">
    <source>
        <dbReference type="Proteomes" id="UP000199002"/>
    </source>
</evidence>
<dbReference type="Proteomes" id="UP000199002">
    <property type="component" value="Unassembled WGS sequence"/>
</dbReference>
<accession>A0A1H4BLB7</accession>
<feature type="signal peptide" evidence="1">
    <location>
        <begin position="1"/>
        <end position="29"/>
    </location>
</feature>
<evidence type="ECO:0000313" key="3">
    <source>
        <dbReference type="EMBL" id="SEA48896.1"/>
    </source>
</evidence>
<proteinExistence type="predicted"/>
<dbReference type="NCBIfam" id="NF033920">
    <property type="entry name" value="C39_PA2778_fam"/>
    <property type="match status" value="1"/>
</dbReference>
<dbReference type="CDD" id="cd02549">
    <property type="entry name" value="Peptidase_C39A"/>
    <property type="match status" value="1"/>
</dbReference>
<gene>
    <name evidence="3" type="ORF">SAMN05421875_1156</name>
</gene>
<sequence length="316" mass="34141">MSPRRAGWRTPAAAGVLLCALLLSGCASPQLTALDQRWPQALPPAALLEHVPFFAQDDHLCGPASLAMVAQAAGIRVTPGELTEQVYVPGRQGALQLEMLAATRRQGLVAYPLAPRLQDLLQEVAGGQPVLILQNLSLPISPLWHYAVVIGYDRARNEVVLHSGVTERMVMALSTFEHTWARSGYWAMRAVAPERLPVTAEADGWATAVAALERVNPRAAQTAYATALARWPDHRASLLGAGNAAYAQRQLTRAGQAYAAATRAHPDFADAWNNLAQVRLEQGQRRAARAAIDRAVALGGPRLAQYQELQQKIRAP</sequence>
<reference evidence="4" key="1">
    <citation type="submission" date="2016-10" db="EMBL/GenBank/DDBJ databases">
        <authorList>
            <person name="Varghese N."/>
            <person name="Submissions S."/>
        </authorList>
    </citation>
    <scope>NUCLEOTIDE SEQUENCE [LARGE SCALE GENOMIC DNA]</scope>
    <source>
        <strain evidence="4">DSM 25157</strain>
    </source>
</reference>
<feature type="domain" description="Peptidase C39-like" evidence="2">
    <location>
        <begin position="50"/>
        <end position="162"/>
    </location>
</feature>
<dbReference type="Gene3D" id="1.25.40.10">
    <property type="entry name" value="Tetratricopeptide repeat domain"/>
    <property type="match status" value="1"/>
</dbReference>
<dbReference type="Pfam" id="PF13529">
    <property type="entry name" value="Peptidase_C39_2"/>
    <property type="match status" value="1"/>
</dbReference>
<keyword evidence="1" id="KW-0732">Signal</keyword>
<dbReference type="RefSeq" id="WP_092698544.1">
    <property type="nucleotide sequence ID" value="NZ_CAXIQL010000061.1"/>
</dbReference>
<dbReference type="SUPFAM" id="SSF48452">
    <property type="entry name" value="TPR-like"/>
    <property type="match status" value="1"/>
</dbReference>
<dbReference type="Gene3D" id="3.90.70.10">
    <property type="entry name" value="Cysteine proteinases"/>
    <property type="match status" value="1"/>
</dbReference>
<protein>
    <submittedName>
        <fullName evidence="3">Tetratricopeptide repeat-containing protein</fullName>
    </submittedName>
</protein>
<dbReference type="Pfam" id="PF13432">
    <property type="entry name" value="TPR_16"/>
    <property type="match status" value="1"/>
</dbReference>
<dbReference type="GeneID" id="34232287"/>
<dbReference type="InterPro" id="IPR039564">
    <property type="entry name" value="Peptidase_C39-like"/>
</dbReference>